<reference evidence="2 3" key="1">
    <citation type="submission" date="2019-07" db="EMBL/GenBank/DDBJ databases">
        <title>Whole genome shotgun sequence of Chitinophaga cymbidii NBRC 109752.</title>
        <authorList>
            <person name="Hosoyama A."/>
            <person name="Uohara A."/>
            <person name="Ohji S."/>
            <person name="Ichikawa N."/>
        </authorList>
    </citation>
    <scope>NUCLEOTIDE SEQUENCE [LARGE SCALE GENOMIC DNA]</scope>
    <source>
        <strain evidence="2 3">NBRC 109752</strain>
    </source>
</reference>
<evidence type="ECO:0000313" key="3">
    <source>
        <dbReference type="Proteomes" id="UP000321436"/>
    </source>
</evidence>
<organism evidence="2 3">
    <name type="scientific">Chitinophaga cymbidii</name>
    <dbReference type="NCBI Taxonomy" id="1096750"/>
    <lineage>
        <taxon>Bacteria</taxon>
        <taxon>Pseudomonadati</taxon>
        <taxon>Bacteroidota</taxon>
        <taxon>Chitinophagia</taxon>
        <taxon>Chitinophagales</taxon>
        <taxon>Chitinophagaceae</taxon>
        <taxon>Chitinophaga</taxon>
    </lineage>
</organism>
<dbReference type="EMBL" id="BKAU01000006">
    <property type="protein sequence ID" value="GEP98398.1"/>
    <property type="molecule type" value="Genomic_DNA"/>
</dbReference>
<comment type="caution">
    <text evidence="2">The sequence shown here is derived from an EMBL/GenBank/DDBJ whole genome shotgun (WGS) entry which is preliminary data.</text>
</comment>
<dbReference type="GO" id="GO:0045493">
    <property type="term" value="P:xylan catabolic process"/>
    <property type="evidence" value="ECO:0007669"/>
    <property type="project" value="UniProtKB-KW"/>
</dbReference>
<dbReference type="Proteomes" id="UP000321436">
    <property type="component" value="Unassembled WGS sequence"/>
</dbReference>
<gene>
    <name evidence="2" type="ORF">CCY01nite_46580</name>
</gene>
<dbReference type="InterPro" id="IPR017853">
    <property type="entry name" value="GH"/>
</dbReference>
<accession>A0A512RRS3</accession>
<feature type="domain" description="Endo-beta-1,6-galactanase-like" evidence="1">
    <location>
        <begin position="15"/>
        <end position="373"/>
    </location>
</feature>
<dbReference type="PANTHER" id="PTHR42767">
    <property type="entry name" value="ENDO-BETA-1,6-GALACTANASE"/>
    <property type="match status" value="1"/>
</dbReference>
<keyword evidence="2" id="KW-0858">Xylan degradation</keyword>
<dbReference type="InterPro" id="IPR013780">
    <property type="entry name" value="Glyco_hydro_b"/>
</dbReference>
<keyword evidence="2" id="KW-0624">Polysaccharide degradation</keyword>
<dbReference type="Gene3D" id="3.20.20.80">
    <property type="entry name" value="Glycosidases"/>
    <property type="match status" value="1"/>
</dbReference>
<keyword evidence="2" id="KW-0326">Glycosidase</keyword>
<dbReference type="Gene3D" id="2.60.40.1180">
    <property type="entry name" value="Golgi alpha-mannosidase II"/>
    <property type="match status" value="1"/>
</dbReference>
<sequence length="505" mass="55415">MYLGVDTCQQAAKTKVTILTGNTKQTIHSFGASDCWTTKNFGKWGDAQKKNHIADLLFSMDTAADGTPKGIGLSLWRFNIGAGSLEQGAASQIADEWRREECFLKPDGSYDWTKQQGAQWFLQAAKQRGVKYTLGFSLSAPVQMTKNGKAYNGSGGTTLNLQDGKLDEYADFLAEVTKHFGFDYLSPVNEPQWSWGTATGANQEGTQATNEEISAFSKLLSQRLAGTTSKIVVAEAGQLDFLYTRNTDNRGDQINQFFNPSSANYIGDQANVAHIISGHSYFTTCPDNNMINVRTQLQNKVKQVDASLQTWQTEFGILGDICGQYNGSPRNTGIEYGLYVAKVLHHDLVIANMTSWQWWLSVSPYNYSDALVYINDPSGAINVAGTKTDGVVMESKQLWAFGNFARFIRPGMKRVETAVQGNNDPAVAAATLMISAYKDETTKQLVVVMVNPEAKEKNVQLEGALGATFNQYTTNGMNNLKKTRAQANDITIPGKSIVTLTGTYQ</sequence>
<protein>
    <submittedName>
        <fullName evidence="2">Xylanase</fullName>
    </submittedName>
</protein>
<keyword evidence="3" id="KW-1185">Reference proteome</keyword>
<dbReference type="Pfam" id="PF14587">
    <property type="entry name" value="Glyco_hydr_30_2"/>
    <property type="match status" value="1"/>
</dbReference>
<dbReference type="OrthoDB" id="9806701at2"/>
<dbReference type="InterPro" id="IPR039514">
    <property type="entry name" value="6GAL-like"/>
</dbReference>
<evidence type="ECO:0000313" key="2">
    <source>
        <dbReference type="EMBL" id="GEP98398.1"/>
    </source>
</evidence>
<evidence type="ECO:0000259" key="1">
    <source>
        <dbReference type="Pfam" id="PF14587"/>
    </source>
</evidence>
<dbReference type="PANTHER" id="PTHR42767:SF1">
    <property type="entry name" value="ENDO-BETA-1,6-GALACTANASE-LIKE DOMAIN-CONTAINING PROTEIN"/>
    <property type="match status" value="1"/>
</dbReference>
<dbReference type="AlphaFoldDB" id="A0A512RRS3"/>
<dbReference type="InterPro" id="IPR039743">
    <property type="entry name" value="6GAL/EXGAL"/>
</dbReference>
<keyword evidence="2" id="KW-0119">Carbohydrate metabolism</keyword>
<name>A0A512RRS3_9BACT</name>
<proteinExistence type="predicted"/>
<keyword evidence="2" id="KW-0378">Hydrolase</keyword>
<dbReference type="GO" id="GO:0004553">
    <property type="term" value="F:hydrolase activity, hydrolyzing O-glycosyl compounds"/>
    <property type="evidence" value="ECO:0007669"/>
    <property type="project" value="InterPro"/>
</dbReference>
<dbReference type="SUPFAM" id="SSF51445">
    <property type="entry name" value="(Trans)glycosidases"/>
    <property type="match status" value="1"/>
</dbReference>